<accession>A0A5E4W3J3</accession>
<dbReference type="AlphaFoldDB" id="A0A5E4W3J3"/>
<evidence type="ECO:0000313" key="2">
    <source>
        <dbReference type="Proteomes" id="UP000396788"/>
    </source>
</evidence>
<organism evidence="1 2">
    <name type="scientific">Pandoraea cepalis</name>
    <dbReference type="NCBI Taxonomy" id="2508294"/>
    <lineage>
        <taxon>Bacteria</taxon>
        <taxon>Pseudomonadati</taxon>
        <taxon>Pseudomonadota</taxon>
        <taxon>Betaproteobacteria</taxon>
        <taxon>Burkholderiales</taxon>
        <taxon>Burkholderiaceae</taxon>
        <taxon>Pandoraea</taxon>
    </lineage>
</organism>
<evidence type="ECO:0000313" key="1">
    <source>
        <dbReference type="EMBL" id="VVE18164.1"/>
    </source>
</evidence>
<sequence length="64" mass="7357">MTNIPSSSQGPEQGSLARYKNRIVRVVGVAQGERSKIQWLTEDGEMRMSAVKWKNLHRMQPQLF</sequence>
<dbReference type="Proteomes" id="UP000396788">
    <property type="component" value="Unassembled WGS sequence"/>
</dbReference>
<proteinExistence type="predicted"/>
<name>A0A5E4W3J3_9BURK</name>
<protein>
    <submittedName>
        <fullName evidence="1">Uncharacterized protein</fullName>
    </submittedName>
</protein>
<reference evidence="1 2" key="1">
    <citation type="submission" date="2019-08" db="EMBL/GenBank/DDBJ databases">
        <authorList>
            <person name="Peeters C."/>
        </authorList>
    </citation>
    <scope>NUCLEOTIDE SEQUENCE [LARGE SCALE GENOMIC DNA]</scope>
    <source>
        <strain evidence="1 2">LMG 31107</strain>
    </source>
</reference>
<gene>
    <name evidence="1" type="ORF">PCE31107_03006</name>
</gene>
<dbReference type="EMBL" id="CABPRY010000006">
    <property type="protein sequence ID" value="VVE18164.1"/>
    <property type="molecule type" value="Genomic_DNA"/>
</dbReference>
<dbReference type="RefSeq" id="WP_246174735.1">
    <property type="nucleotide sequence ID" value="NZ_CABPRY010000006.1"/>
</dbReference>